<dbReference type="SUPFAM" id="SSF46785">
    <property type="entry name" value="Winged helix' DNA-binding domain"/>
    <property type="match status" value="1"/>
</dbReference>
<dbReference type="GO" id="GO:0003677">
    <property type="term" value="F:DNA binding"/>
    <property type="evidence" value="ECO:0007669"/>
    <property type="project" value="UniProtKB-KW"/>
</dbReference>
<proteinExistence type="predicted"/>
<dbReference type="InterPro" id="IPR014036">
    <property type="entry name" value="DeoR-like_C"/>
</dbReference>
<dbReference type="SMART" id="SM01134">
    <property type="entry name" value="DeoRC"/>
    <property type="match status" value="1"/>
</dbReference>
<dbReference type="SUPFAM" id="SSF100950">
    <property type="entry name" value="NagB/RpiA/CoA transferase-like"/>
    <property type="match status" value="1"/>
</dbReference>
<evidence type="ECO:0000313" key="6">
    <source>
        <dbReference type="Proteomes" id="UP000535437"/>
    </source>
</evidence>
<name>A0A7Z0GKV7_9MICC</name>
<accession>A0A7Z0GKV7</accession>
<evidence type="ECO:0000313" key="5">
    <source>
        <dbReference type="EMBL" id="NYJ77850.1"/>
    </source>
</evidence>
<dbReference type="PANTHER" id="PTHR30363:SF44">
    <property type="entry name" value="AGA OPERON TRANSCRIPTIONAL REPRESSOR-RELATED"/>
    <property type="match status" value="1"/>
</dbReference>
<evidence type="ECO:0000256" key="1">
    <source>
        <dbReference type="ARBA" id="ARBA00023015"/>
    </source>
</evidence>
<protein>
    <submittedName>
        <fullName evidence="5">DeoR/GlpR family transcriptional regulator of sugar metabolism</fullName>
    </submittedName>
</protein>
<dbReference type="InterPro" id="IPR036390">
    <property type="entry name" value="WH_DNA-bd_sf"/>
</dbReference>
<dbReference type="InterPro" id="IPR036388">
    <property type="entry name" value="WH-like_DNA-bd_sf"/>
</dbReference>
<dbReference type="PROSITE" id="PS00894">
    <property type="entry name" value="HTH_DEOR_1"/>
    <property type="match status" value="1"/>
</dbReference>
<comment type="caution">
    <text evidence="5">The sequence shown here is derived from an EMBL/GenBank/DDBJ whole genome shotgun (WGS) entry which is preliminary data.</text>
</comment>
<dbReference type="Pfam" id="PF00455">
    <property type="entry name" value="DeoRC"/>
    <property type="match status" value="1"/>
</dbReference>
<dbReference type="AlphaFoldDB" id="A0A7Z0GKV7"/>
<keyword evidence="2" id="KW-0238">DNA-binding</keyword>
<feature type="domain" description="HTH deoR-type" evidence="4">
    <location>
        <begin position="3"/>
        <end position="58"/>
    </location>
</feature>
<evidence type="ECO:0000256" key="3">
    <source>
        <dbReference type="ARBA" id="ARBA00023163"/>
    </source>
</evidence>
<keyword evidence="1" id="KW-0805">Transcription regulation</keyword>
<keyword evidence="6" id="KW-1185">Reference proteome</keyword>
<dbReference type="SMART" id="SM00420">
    <property type="entry name" value="HTH_DEOR"/>
    <property type="match status" value="1"/>
</dbReference>
<dbReference type="InterPro" id="IPR050313">
    <property type="entry name" value="Carb_Metab_HTH_regulators"/>
</dbReference>
<dbReference type="InterPro" id="IPR018356">
    <property type="entry name" value="Tscrpt_reg_HTH_DeoR_CS"/>
</dbReference>
<dbReference type="PANTHER" id="PTHR30363">
    <property type="entry name" value="HTH-TYPE TRANSCRIPTIONAL REGULATOR SRLR-RELATED"/>
    <property type="match status" value="1"/>
</dbReference>
<gene>
    <name evidence="5" type="ORF">HNR09_001261</name>
</gene>
<reference evidence="5 6" key="1">
    <citation type="submission" date="2020-07" db="EMBL/GenBank/DDBJ databases">
        <title>Sequencing the genomes of 1000 actinobacteria strains.</title>
        <authorList>
            <person name="Klenk H.-P."/>
        </authorList>
    </citation>
    <scope>NUCLEOTIDE SEQUENCE [LARGE SCALE GENOMIC DNA]</scope>
    <source>
        <strain evidence="5 6">DSM 15475</strain>
    </source>
</reference>
<dbReference type="PROSITE" id="PS51000">
    <property type="entry name" value="HTH_DEOR_2"/>
    <property type="match status" value="1"/>
</dbReference>
<dbReference type="RefSeq" id="WP_179541275.1">
    <property type="nucleotide sequence ID" value="NZ_BAAALL010000002.1"/>
</dbReference>
<dbReference type="InterPro" id="IPR001034">
    <property type="entry name" value="DeoR_HTH"/>
</dbReference>
<dbReference type="Proteomes" id="UP000535437">
    <property type="component" value="Unassembled WGS sequence"/>
</dbReference>
<dbReference type="Gene3D" id="3.40.50.1360">
    <property type="match status" value="1"/>
</dbReference>
<sequence>MLAAQRQTRITEIVQSRGAVSVTELVDQFGVSDMTIRRDLDALAGRGLVVKVHGGAVLSQTRRTEEPGFEVKSVQMEAEKASVADEAAQLVQPGTSVALSAGTTTWALARRLRAVEDLTVVTNSTRISDVFQADPRPDRTVILTGGVRTPSDALVGPLAAASLRTLHVDLAFLGAHGVAVPEGFTTPNFLEAETNRALLATAQRRIVLADHSKWGVLGISTFAELADVDTVILDDALSEEAAAALRDHIDEVILVGPRPLRREHR</sequence>
<dbReference type="Pfam" id="PF08220">
    <property type="entry name" value="HTH_DeoR"/>
    <property type="match status" value="1"/>
</dbReference>
<dbReference type="PRINTS" id="PR00037">
    <property type="entry name" value="HTHLACR"/>
</dbReference>
<dbReference type="GO" id="GO:0003700">
    <property type="term" value="F:DNA-binding transcription factor activity"/>
    <property type="evidence" value="ECO:0007669"/>
    <property type="project" value="InterPro"/>
</dbReference>
<evidence type="ECO:0000259" key="4">
    <source>
        <dbReference type="PROSITE" id="PS51000"/>
    </source>
</evidence>
<organism evidence="5 6">
    <name type="scientific">Nesterenkonia xinjiangensis</name>
    <dbReference type="NCBI Taxonomy" id="225327"/>
    <lineage>
        <taxon>Bacteria</taxon>
        <taxon>Bacillati</taxon>
        <taxon>Actinomycetota</taxon>
        <taxon>Actinomycetes</taxon>
        <taxon>Micrococcales</taxon>
        <taxon>Micrococcaceae</taxon>
        <taxon>Nesterenkonia</taxon>
    </lineage>
</organism>
<evidence type="ECO:0000256" key="2">
    <source>
        <dbReference type="ARBA" id="ARBA00023125"/>
    </source>
</evidence>
<dbReference type="Gene3D" id="1.10.10.10">
    <property type="entry name" value="Winged helix-like DNA-binding domain superfamily/Winged helix DNA-binding domain"/>
    <property type="match status" value="1"/>
</dbReference>
<dbReference type="EMBL" id="JACCFY010000001">
    <property type="protein sequence ID" value="NYJ77850.1"/>
    <property type="molecule type" value="Genomic_DNA"/>
</dbReference>
<keyword evidence="3" id="KW-0804">Transcription</keyword>
<dbReference type="InterPro" id="IPR037171">
    <property type="entry name" value="NagB/RpiA_transferase-like"/>
</dbReference>